<evidence type="ECO:0000313" key="13">
    <source>
        <dbReference type="EMBL" id="KAH8107222.1"/>
    </source>
</evidence>
<sequence length="512" mass="56112">MQFGTPLPVPTSPVTRIPTTIVPPNPKSPSFVINAANKSYKHQYANIYFVRLRILRGLVEERAKRRWKEIAGDPVFVPRVLEVEKRKLCFIIGTVFMDMPMKPNVLDDIARDHSIPAPAPRPKYYSDEDAVMLEDESGRIRLVGERLRTAGLVTGVIMGALGMETQSGDFEVVDYCFAGMAPQDSVWPKTTVTEDMDVDVDSSSPSRDEWIALVSGLQVGDPSPADAQIELLTEFLTGELGGEDDQTKSSRISRVIIAGNSLAPAVSVAVNPEEVQTDKKLRRYGQETTTFTTHPTENLSGNLLDIARSMPIHILPGASDPAWTILPQQPLPRAMFGGASAFSTFTSETNPTYIQIGPSSAVSSPSSGNASSSKTSASTSTTPTRTLLVNSGQPLDDMFKYLASPPHDRLSLAESTLHWRHMAPTAPDTLWCHPYFTTDPFVISQTPDLYIIGNQPRFATRMVTEKESGKRCRVVLVPGFRETGTIALVNLRNLEVKTVCFKLEGMTGEVEA</sequence>
<dbReference type="Gene3D" id="3.60.21.50">
    <property type="match status" value="1"/>
</dbReference>
<comment type="subcellular location">
    <subcellularLocation>
        <location evidence="1">Nucleus</location>
    </subcellularLocation>
</comment>
<evidence type="ECO:0000256" key="9">
    <source>
        <dbReference type="ARBA" id="ARBA00049244"/>
    </source>
</evidence>
<dbReference type="GO" id="GO:0003677">
    <property type="term" value="F:DNA binding"/>
    <property type="evidence" value="ECO:0007669"/>
    <property type="project" value="InterPro"/>
</dbReference>
<evidence type="ECO:0000259" key="12">
    <source>
        <dbReference type="Pfam" id="PF18018"/>
    </source>
</evidence>
<comment type="similarity">
    <text evidence="2">Belongs to the DNA polymerase delta/II small subunit family.</text>
</comment>
<dbReference type="GO" id="GO:0043625">
    <property type="term" value="C:delta DNA polymerase complex"/>
    <property type="evidence" value="ECO:0007669"/>
    <property type="project" value="TreeGrafter"/>
</dbReference>
<comment type="catalytic activity">
    <reaction evidence="9">
        <text>DNA(n) + a 2'-deoxyribonucleoside 5'-triphosphate = DNA(n+1) + diphosphate</text>
        <dbReference type="Rhea" id="RHEA:22508"/>
        <dbReference type="Rhea" id="RHEA-COMP:17339"/>
        <dbReference type="Rhea" id="RHEA-COMP:17340"/>
        <dbReference type="ChEBI" id="CHEBI:33019"/>
        <dbReference type="ChEBI" id="CHEBI:61560"/>
        <dbReference type="ChEBI" id="CHEBI:173112"/>
        <dbReference type="EC" id="2.7.7.7"/>
    </reaction>
</comment>
<keyword evidence="5" id="KW-0548">Nucleotidyltransferase</keyword>
<feature type="region of interest" description="Disordered" evidence="10">
    <location>
        <begin position="356"/>
        <end position="389"/>
    </location>
</feature>
<evidence type="ECO:0000256" key="6">
    <source>
        <dbReference type="ARBA" id="ARBA00022705"/>
    </source>
</evidence>
<dbReference type="PANTHER" id="PTHR10416:SF0">
    <property type="entry name" value="DNA POLYMERASE DELTA SUBUNIT 2"/>
    <property type="match status" value="1"/>
</dbReference>
<feature type="domain" description="DNA polymerase alpha/delta/epsilon subunit B" evidence="11">
    <location>
        <begin position="211"/>
        <end position="460"/>
    </location>
</feature>
<dbReference type="OrthoDB" id="3763at2759"/>
<feature type="domain" description="DNA polymerase delta subunit OB-fold" evidence="12">
    <location>
        <begin position="43"/>
        <end position="175"/>
    </location>
</feature>
<evidence type="ECO:0000256" key="2">
    <source>
        <dbReference type="ARBA" id="ARBA00006035"/>
    </source>
</evidence>
<keyword evidence="4" id="KW-0808">Transferase</keyword>
<evidence type="ECO:0000256" key="5">
    <source>
        <dbReference type="ARBA" id="ARBA00022695"/>
    </source>
</evidence>
<reference evidence="13" key="1">
    <citation type="journal article" date="2021" name="New Phytol.">
        <title>Evolutionary innovations through gain and loss of genes in the ectomycorrhizal Boletales.</title>
        <authorList>
            <person name="Wu G."/>
            <person name="Miyauchi S."/>
            <person name="Morin E."/>
            <person name="Kuo A."/>
            <person name="Drula E."/>
            <person name="Varga T."/>
            <person name="Kohler A."/>
            <person name="Feng B."/>
            <person name="Cao Y."/>
            <person name="Lipzen A."/>
            <person name="Daum C."/>
            <person name="Hundley H."/>
            <person name="Pangilinan J."/>
            <person name="Johnson J."/>
            <person name="Barry K."/>
            <person name="LaButti K."/>
            <person name="Ng V."/>
            <person name="Ahrendt S."/>
            <person name="Min B."/>
            <person name="Choi I.G."/>
            <person name="Park H."/>
            <person name="Plett J.M."/>
            <person name="Magnuson J."/>
            <person name="Spatafora J.W."/>
            <person name="Nagy L.G."/>
            <person name="Henrissat B."/>
            <person name="Grigoriev I.V."/>
            <person name="Yang Z.L."/>
            <person name="Xu J."/>
            <person name="Martin F.M."/>
        </authorList>
    </citation>
    <scope>NUCLEOTIDE SEQUENCE</scope>
    <source>
        <strain evidence="13">KKN 215</strain>
    </source>
</reference>
<dbReference type="Proteomes" id="UP000813824">
    <property type="component" value="Unassembled WGS sequence"/>
</dbReference>
<comment type="caution">
    <text evidence="13">The sequence shown here is derived from an EMBL/GenBank/DDBJ whole genome shotgun (WGS) entry which is preliminary data.</text>
</comment>
<evidence type="ECO:0000256" key="3">
    <source>
        <dbReference type="ARBA" id="ARBA00012417"/>
    </source>
</evidence>
<evidence type="ECO:0000256" key="10">
    <source>
        <dbReference type="SAM" id="MobiDB-lite"/>
    </source>
</evidence>
<dbReference type="EC" id="2.7.7.7" evidence="3"/>
<dbReference type="PANTHER" id="PTHR10416">
    <property type="entry name" value="DNA POLYMERASE DELTA SUBUNIT 2"/>
    <property type="match status" value="1"/>
</dbReference>
<keyword evidence="6" id="KW-0235">DNA replication</keyword>
<keyword evidence="8" id="KW-0539">Nucleus</keyword>
<evidence type="ECO:0000256" key="7">
    <source>
        <dbReference type="ARBA" id="ARBA00022932"/>
    </source>
</evidence>
<organism evidence="13 14">
    <name type="scientific">Cristinia sonorae</name>
    <dbReference type="NCBI Taxonomy" id="1940300"/>
    <lineage>
        <taxon>Eukaryota</taxon>
        <taxon>Fungi</taxon>
        <taxon>Dikarya</taxon>
        <taxon>Basidiomycota</taxon>
        <taxon>Agaricomycotina</taxon>
        <taxon>Agaricomycetes</taxon>
        <taxon>Agaricomycetidae</taxon>
        <taxon>Agaricales</taxon>
        <taxon>Pleurotineae</taxon>
        <taxon>Stephanosporaceae</taxon>
        <taxon>Cristinia</taxon>
    </lineage>
</organism>
<accession>A0A8K0XUN4</accession>
<dbReference type="Pfam" id="PF04042">
    <property type="entry name" value="DNA_pol_E_B"/>
    <property type="match status" value="1"/>
</dbReference>
<dbReference type="Pfam" id="PF18018">
    <property type="entry name" value="DNA_pol_D_N"/>
    <property type="match status" value="1"/>
</dbReference>
<dbReference type="EMBL" id="JAEVFJ010000002">
    <property type="protein sequence ID" value="KAH8107222.1"/>
    <property type="molecule type" value="Genomic_DNA"/>
</dbReference>
<protein>
    <recommendedName>
        <fullName evidence="3">DNA-directed DNA polymerase</fullName>
        <ecNumber evidence="3">2.7.7.7</ecNumber>
    </recommendedName>
</protein>
<evidence type="ECO:0000256" key="1">
    <source>
        <dbReference type="ARBA" id="ARBA00004123"/>
    </source>
</evidence>
<dbReference type="InterPro" id="IPR024826">
    <property type="entry name" value="DNA_pol_delta/II_ssu"/>
</dbReference>
<dbReference type="AlphaFoldDB" id="A0A8K0XUN4"/>
<dbReference type="Gene3D" id="2.40.50.430">
    <property type="match status" value="1"/>
</dbReference>
<dbReference type="GO" id="GO:0003887">
    <property type="term" value="F:DNA-directed DNA polymerase activity"/>
    <property type="evidence" value="ECO:0007669"/>
    <property type="project" value="UniProtKB-KW"/>
</dbReference>
<name>A0A8K0XUN4_9AGAR</name>
<dbReference type="InterPro" id="IPR007185">
    <property type="entry name" value="DNA_pol_a/d/e_bsu"/>
</dbReference>
<dbReference type="GO" id="GO:0006273">
    <property type="term" value="P:lagging strand elongation"/>
    <property type="evidence" value="ECO:0007669"/>
    <property type="project" value="UniProtKB-ARBA"/>
</dbReference>
<keyword evidence="7" id="KW-0239">DNA-directed DNA polymerase</keyword>
<evidence type="ECO:0000256" key="4">
    <source>
        <dbReference type="ARBA" id="ARBA00022679"/>
    </source>
</evidence>
<dbReference type="InterPro" id="IPR040663">
    <property type="entry name" value="DNA_pol_D_N"/>
</dbReference>
<feature type="compositionally biased region" description="Low complexity" evidence="10">
    <location>
        <begin position="358"/>
        <end position="386"/>
    </location>
</feature>
<gene>
    <name evidence="13" type="ORF">BXZ70DRAFT_283955</name>
</gene>
<keyword evidence="14" id="KW-1185">Reference proteome</keyword>
<dbReference type="FunFam" id="2.40.50.430:FF:000002">
    <property type="entry name" value="DNA polymerase delta subunit"/>
    <property type="match status" value="1"/>
</dbReference>
<evidence type="ECO:0000259" key="11">
    <source>
        <dbReference type="Pfam" id="PF04042"/>
    </source>
</evidence>
<proteinExistence type="inferred from homology"/>
<evidence type="ECO:0000256" key="8">
    <source>
        <dbReference type="ARBA" id="ARBA00023242"/>
    </source>
</evidence>
<dbReference type="GO" id="GO:0006281">
    <property type="term" value="P:DNA repair"/>
    <property type="evidence" value="ECO:0007669"/>
    <property type="project" value="UniProtKB-ARBA"/>
</dbReference>
<evidence type="ECO:0000313" key="14">
    <source>
        <dbReference type="Proteomes" id="UP000813824"/>
    </source>
</evidence>